<dbReference type="EMBL" id="JANBPU010000038">
    <property type="protein sequence ID" value="KAJ1918773.1"/>
    <property type="molecule type" value="Genomic_DNA"/>
</dbReference>
<name>A0A9W8A714_9FUNG</name>
<comment type="caution">
    <text evidence="3">The sequence shown here is derived from an EMBL/GenBank/DDBJ whole genome shotgun (WGS) entry which is preliminary data.</text>
</comment>
<proteinExistence type="predicted"/>
<feature type="compositionally biased region" description="Basic and acidic residues" evidence="1">
    <location>
        <begin position="244"/>
        <end position="254"/>
    </location>
</feature>
<evidence type="ECO:0000313" key="3">
    <source>
        <dbReference type="EMBL" id="KAJ1918773.1"/>
    </source>
</evidence>
<accession>A0A9W8A714</accession>
<evidence type="ECO:0000259" key="2">
    <source>
        <dbReference type="Pfam" id="PF20263"/>
    </source>
</evidence>
<dbReference type="CDD" id="cd20273">
    <property type="entry name" value="Complex1_LYR_unchar"/>
    <property type="match status" value="1"/>
</dbReference>
<organism evidence="3 4">
    <name type="scientific">Mycoemilia scoparia</name>
    <dbReference type="NCBI Taxonomy" id="417184"/>
    <lineage>
        <taxon>Eukaryota</taxon>
        <taxon>Fungi</taxon>
        <taxon>Fungi incertae sedis</taxon>
        <taxon>Zoopagomycota</taxon>
        <taxon>Kickxellomycotina</taxon>
        <taxon>Kickxellomycetes</taxon>
        <taxon>Kickxellales</taxon>
        <taxon>Kickxellaceae</taxon>
        <taxon>Mycoemilia</taxon>
    </lineage>
</organism>
<sequence>MDLLVRDYGVREVTRREVLSLYRSILNEGRHFFDPNVREFIRSYARERFVKWRTLEHPLKIIRKLKRGRKAIRANSGDKKPTTKLLELAYGRIGPIKWDIMRSEVGLNHGEKLPTDPEVLKESHPILYSLLASQFGTKKLKVSIPDHRKHRSRNIENLQLKHWDKLLDQLYPPLNQQHFDFIEEAAKPLGRYKASDNPQFTEDQRKIVQEWESLWIKFPDERKITRYYTDLLTKIPIVQKIKEAGESQSGDDHTTPAGENEATKQCSSPKYTYKITKSEWAGGSPLPKASPLDTINFQDQ</sequence>
<evidence type="ECO:0000256" key="1">
    <source>
        <dbReference type="SAM" id="MobiDB-lite"/>
    </source>
</evidence>
<feature type="domain" description="LYR motif-containing protein Cup1-like N-terminal" evidence="2">
    <location>
        <begin position="21"/>
        <end position="101"/>
    </location>
</feature>
<dbReference type="Proteomes" id="UP001150538">
    <property type="component" value="Unassembled WGS sequence"/>
</dbReference>
<dbReference type="Pfam" id="PF20263">
    <property type="entry name" value="LYRM2-like"/>
    <property type="match status" value="1"/>
</dbReference>
<protein>
    <recommendedName>
        <fullName evidence="2">LYR motif-containing protein Cup1-like N-terminal domain-containing protein</fullName>
    </recommendedName>
</protein>
<keyword evidence="4" id="KW-1185">Reference proteome</keyword>
<dbReference type="OrthoDB" id="5521299at2759"/>
<evidence type="ECO:0000313" key="4">
    <source>
        <dbReference type="Proteomes" id="UP001150538"/>
    </source>
</evidence>
<dbReference type="InterPro" id="IPR046896">
    <property type="entry name" value="Cup1-like_N"/>
</dbReference>
<dbReference type="AlphaFoldDB" id="A0A9W8A714"/>
<gene>
    <name evidence="3" type="ORF">H4219_002392</name>
</gene>
<feature type="region of interest" description="Disordered" evidence="1">
    <location>
        <begin position="244"/>
        <end position="300"/>
    </location>
</feature>
<reference evidence="3" key="1">
    <citation type="submission" date="2022-07" db="EMBL/GenBank/DDBJ databases">
        <title>Phylogenomic reconstructions and comparative analyses of Kickxellomycotina fungi.</title>
        <authorList>
            <person name="Reynolds N.K."/>
            <person name="Stajich J.E."/>
            <person name="Barry K."/>
            <person name="Grigoriev I.V."/>
            <person name="Crous P."/>
            <person name="Smith M.E."/>
        </authorList>
    </citation>
    <scope>NUCLEOTIDE SEQUENCE</scope>
    <source>
        <strain evidence="3">NBRC 100468</strain>
    </source>
</reference>